<dbReference type="EMBL" id="SGPM01000307">
    <property type="protein sequence ID" value="THH26819.1"/>
    <property type="molecule type" value="Genomic_DNA"/>
</dbReference>
<proteinExistence type="predicted"/>
<sequence length="261" mass="28046">MSVSSLPGYVRHTSLSRIPSYSAEPQAYEQRLAWTSRNPSARPTAEFVKQSKNGSISLRLKDQERNAALPVYGCGAIVSGAVDLTKVDTVIAVEVKIEGSLHLKEIAEGGTTSHKLCLSRLTLWSRDRHSEPCPSSLPFSLSLPATFSDGKDAYSLPPTHEVHLSGVPGFRATIDYSVTANVHKTKSASLLPIKNNPIAHSIDDALYSGIKGVLFARTHPFPPVVHFFGAVANNLPAICSINDFTVTQATYSNTDAAAVFG</sequence>
<protein>
    <recommendedName>
        <fullName evidence="3">Arrestin-like N-terminal domain-containing protein</fullName>
    </recommendedName>
</protein>
<dbReference type="Proteomes" id="UP000308730">
    <property type="component" value="Unassembled WGS sequence"/>
</dbReference>
<reference evidence="1 2" key="1">
    <citation type="submission" date="2019-02" db="EMBL/GenBank/DDBJ databases">
        <title>Genome sequencing of the rare red list fungi Antrodiella citrinella (Flaviporus citrinellus).</title>
        <authorList>
            <person name="Buettner E."/>
            <person name="Kellner H."/>
        </authorList>
    </citation>
    <scope>NUCLEOTIDE SEQUENCE [LARGE SCALE GENOMIC DNA]</scope>
    <source>
        <strain evidence="1 2">DSM 108506</strain>
    </source>
</reference>
<keyword evidence="2" id="KW-1185">Reference proteome</keyword>
<dbReference type="AlphaFoldDB" id="A0A4S4MLZ9"/>
<gene>
    <name evidence="1" type="ORF">EUX98_g7367</name>
</gene>
<accession>A0A4S4MLZ9</accession>
<evidence type="ECO:0000313" key="2">
    <source>
        <dbReference type="Proteomes" id="UP000308730"/>
    </source>
</evidence>
<evidence type="ECO:0000313" key="1">
    <source>
        <dbReference type="EMBL" id="THH26819.1"/>
    </source>
</evidence>
<comment type="caution">
    <text evidence="1">The sequence shown here is derived from an EMBL/GenBank/DDBJ whole genome shotgun (WGS) entry which is preliminary data.</text>
</comment>
<evidence type="ECO:0008006" key="3">
    <source>
        <dbReference type="Google" id="ProtNLM"/>
    </source>
</evidence>
<name>A0A4S4MLZ9_9APHY</name>
<dbReference type="OrthoDB" id="3242181at2759"/>
<organism evidence="1 2">
    <name type="scientific">Antrodiella citrinella</name>
    <dbReference type="NCBI Taxonomy" id="2447956"/>
    <lineage>
        <taxon>Eukaryota</taxon>
        <taxon>Fungi</taxon>
        <taxon>Dikarya</taxon>
        <taxon>Basidiomycota</taxon>
        <taxon>Agaricomycotina</taxon>
        <taxon>Agaricomycetes</taxon>
        <taxon>Polyporales</taxon>
        <taxon>Steccherinaceae</taxon>
        <taxon>Antrodiella</taxon>
    </lineage>
</organism>